<dbReference type="AlphaFoldDB" id="A0AAV0Y0I2"/>
<protein>
    <submittedName>
        <fullName evidence="1">Uncharacterized protein</fullName>
    </submittedName>
</protein>
<evidence type="ECO:0000313" key="1">
    <source>
        <dbReference type="EMBL" id="CAI6372996.1"/>
    </source>
</evidence>
<evidence type="ECO:0000313" key="2">
    <source>
        <dbReference type="Proteomes" id="UP001160148"/>
    </source>
</evidence>
<keyword evidence="2" id="KW-1185">Reference proteome</keyword>
<dbReference type="Proteomes" id="UP001160148">
    <property type="component" value="Unassembled WGS sequence"/>
</dbReference>
<sequence>MPPMRRTNIGRRTRNARKINEFRRASRRTQASAAQTPRVALQNDPSAAEFSRQLPIPIDVLTGLISFPANFCEFTSSKEELITKVFPNIDVNYNNLDWAILAARNKDVDSLNFTIKFFIHRIISKLDKSIKNMSNMTEEATQ</sequence>
<organism evidence="1 2">
    <name type="scientific">Macrosiphum euphorbiae</name>
    <name type="common">potato aphid</name>
    <dbReference type="NCBI Taxonomy" id="13131"/>
    <lineage>
        <taxon>Eukaryota</taxon>
        <taxon>Metazoa</taxon>
        <taxon>Ecdysozoa</taxon>
        <taxon>Arthropoda</taxon>
        <taxon>Hexapoda</taxon>
        <taxon>Insecta</taxon>
        <taxon>Pterygota</taxon>
        <taxon>Neoptera</taxon>
        <taxon>Paraneoptera</taxon>
        <taxon>Hemiptera</taxon>
        <taxon>Sternorrhyncha</taxon>
        <taxon>Aphidomorpha</taxon>
        <taxon>Aphidoidea</taxon>
        <taxon>Aphididae</taxon>
        <taxon>Macrosiphini</taxon>
        <taxon>Macrosiphum</taxon>
    </lineage>
</organism>
<reference evidence="1 2" key="1">
    <citation type="submission" date="2023-01" db="EMBL/GenBank/DDBJ databases">
        <authorList>
            <person name="Whitehead M."/>
        </authorList>
    </citation>
    <scope>NUCLEOTIDE SEQUENCE [LARGE SCALE GENOMIC DNA]</scope>
</reference>
<dbReference type="EMBL" id="CARXXK010001085">
    <property type="protein sequence ID" value="CAI6372996.1"/>
    <property type="molecule type" value="Genomic_DNA"/>
</dbReference>
<gene>
    <name evidence="1" type="ORF">MEUPH1_LOCUS26800</name>
</gene>
<name>A0AAV0Y0I2_9HEMI</name>
<comment type="caution">
    <text evidence="1">The sequence shown here is derived from an EMBL/GenBank/DDBJ whole genome shotgun (WGS) entry which is preliminary data.</text>
</comment>
<proteinExistence type="predicted"/>
<accession>A0AAV0Y0I2</accession>